<protein>
    <submittedName>
        <fullName evidence="1">Uncharacterized protein</fullName>
    </submittedName>
</protein>
<keyword evidence="2" id="KW-1185">Reference proteome</keyword>
<sequence length="217" mass="24872">MTQRDANYWERLHQLNLLASFHPNRNLSVESELCSLVPESLNLAQIHQLHLIHYQLLNFIIDCDPDMMLGEGERIRRLEKAILEVPLSSLNRLSLYETFTHINILRSRFGRDCYEYRVPGLRNFMYLGDQPEGNGFKALILLHKAAIEIQIGALSEALAHPNFVNSYTNDNESGSGESIDSDSAKTVNVHEEGEIDGFNFVAKLERLRKDFSKNKNQ</sequence>
<gene>
    <name evidence="1" type="ORF">L207DRAFT_575779</name>
</gene>
<dbReference type="EMBL" id="KZ613938">
    <property type="protein sequence ID" value="PMD46975.1"/>
    <property type="molecule type" value="Genomic_DNA"/>
</dbReference>
<accession>A0A2J6S889</accession>
<evidence type="ECO:0000313" key="1">
    <source>
        <dbReference type="EMBL" id="PMD46975.1"/>
    </source>
</evidence>
<proteinExistence type="predicted"/>
<dbReference type="Proteomes" id="UP000235786">
    <property type="component" value="Unassembled WGS sequence"/>
</dbReference>
<reference evidence="1 2" key="1">
    <citation type="submission" date="2016-04" db="EMBL/GenBank/DDBJ databases">
        <title>A degradative enzymes factory behind the ericoid mycorrhizal symbiosis.</title>
        <authorList>
            <consortium name="DOE Joint Genome Institute"/>
            <person name="Martino E."/>
            <person name="Morin E."/>
            <person name="Grelet G."/>
            <person name="Kuo A."/>
            <person name="Kohler A."/>
            <person name="Daghino S."/>
            <person name="Barry K."/>
            <person name="Choi C."/>
            <person name="Cichocki N."/>
            <person name="Clum A."/>
            <person name="Copeland A."/>
            <person name="Hainaut M."/>
            <person name="Haridas S."/>
            <person name="Labutti K."/>
            <person name="Lindquist E."/>
            <person name="Lipzen A."/>
            <person name="Khouja H.-R."/>
            <person name="Murat C."/>
            <person name="Ohm R."/>
            <person name="Olson A."/>
            <person name="Spatafora J."/>
            <person name="Veneault-Fourrey C."/>
            <person name="Henrissat B."/>
            <person name="Grigoriev I."/>
            <person name="Martin F."/>
            <person name="Perotto S."/>
        </authorList>
    </citation>
    <scope>NUCLEOTIDE SEQUENCE [LARGE SCALE GENOMIC DNA]</scope>
    <source>
        <strain evidence="1 2">F</strain>
    </source>
</reference>
<name>A0A2J6S889_HYAVF</name>
<organism evidence="1 2">
    <name type="scientific">Hyaloscypha variabilis (strain UAMH 11265 / GT02V1 / F)</name>
    <name type="common">Meliniomyces variabilis</name>
    <dbReference type="NCBI Taxonomy" id="1149755"/>
    <lineage>
        <taxon>Eukaryota</taxon>
        <taxon>Fungi</taxon>
        <taxon>Dikarya</taxon>
        <taxon>Ascomycota</taxon>
        <taxon>Pezizomycotina</taxon>
        <taxon>Leotiomycetes</taxon>
        <taxon>Helotiales</taxon>
        <taxon>Hyaloscyphaceae</taxon>
        <taxon>Hyaloscypha</taxon>
        <taxon>Hyaloscypha variabilis</taxon>
    </lineage>
</organism>
<evidence type="ECO:0000313" key="2">
    <source>
        <dbReference type="Proteomes" id="UP000235786"/>
    </source>
</evidence>
<dbReference type="AlphaFoldDB" id="A0A2J6S889"/>